<dbReference type="EMBL" id="DRTD01000250">
    <property type="protein sequence ID" value="HHE54821.1"/>
    <property type="molecule type" value="Genomic_DNA"/>
</dbReference>
<dbReference type="GO" id="GO:0004252">
    <property type="term" value="F:serine-type endopeptidase activity"/>
    <property type="evidence" value="ECO:0007669"/>
    <property type="project" value="TreeGrafter"/>
</dbReference>
<feature type="signal peptide" evidence="6">
    <location>
        <begin position="1"/>
        <end position="19"/>
    </location>
</feature>
<keyword evidence="2" id="KW-0645">Protease</keyword>
<dbReference type="Proteomes" id="UP000886111">
    <property type="component" value="Unassembled WGS sequence"/>
</dbReference>
<feature type="domain" description="Peptidase S9 prolyl oligopeptidase catalytic" evidence="7">
    <location>
        <begin position="465"/>
        <end position="670"/>
    </location>
</feature>
<organism evidence="8">
    <name type="scientific">Caldithrix abyssi</name>
    <dbReference type="NCBI Taxonomy" id="187145"/>
    <lineage>
        <taxon>Bacteria</taxon>
        <taxon>Pseudomonadati</taxon>
        <taxon>Calditrichota</taxon>
        <taxon>Calditrichia</taxon>
        <taxon>Calditrichales</taxon>
        <taxon>Calditrichaceae</taxon>
        <taxon>Caldithrix</taxon>
    </lineage>
</organism>
<evidence type="ECO:0000256" key="3">
    <source>
        <dbReference type="ARBA" id="ARBA00022729"/>
    </source>
</evidence>
<dbReference type="InterPro" id="IPR001375">
    <property type="entry name" value="Peptidase_S9_cat"/>
</dbReference>
<dbReference type="GO" id="GO:0006508">
    <property type="term" value="P:proteolysis"/>
    <property type="evidence" value="ECO:0007669"/>
    <property type="project" value="UniProtKB-KW"/>
</dbReference>
<dbReference type="SUPFAM" id="SSF82171">
    <property type="entry name" value="DPP6 N-terminal domain-like"/>
    <property type="match status" value="1"/>
</dbReference>
<feature type="chain" id="PRO_5031395514" evidence="6">
    <location>
        <begin position="20"/>
        <end position="691"/>
    </location>
</feature>
<dbReference type="AlphaFoldDB" id="A0A7V5LIU6"/>
<comment type="similarity">
    <text evidence="1">Belongs to the peptidase S9C family.</text>
</comment>
<accession>A0A7V5LIU6</accession>
<evidence type="ECO:0000313" key="8">
    <source>
        <dbReference type="EMBL" id="HHE54821.1"/>
    </source>
</evidence>
<dbReference type="Gene3D" id="2.120.10.60">
    <property type="entry name" value="Tricorn protease N-terminal domain"/>
    <property type="match status" value="1"/>
</dbReference>
<keyword evidence="5" id="KW-0720">Serine protease</keyword>
<dbReference type="SUPFAM" id="SSF53474">
    <property type="entry name" value="alpha/beta-Hydrolases"/>
    <property type="match status" value="1"/>
</dbReference>
<dbReference type="FunFam" id="3.40.50.1820:FF:000028">
    <property type="entry name" value="S9 family peptidase"/>
    <property type="match status" value="1"/>
</dbReference>
<gene>
    <name evidence="8" type="ORF">ENL21_03495</name>
</gene>
<evidence type="ECO:0000256" key="6">
    <source>
        <dbReference type="SAM" id="SignalP"/>
    </source>
</evidence>
<name>A0A7V5LIU6_CALAY</name>
<dbReference type="InterPro" id="IPR029058">
    <property type="entry name" value="AB_hydrolase_fold"/>
</dbReference>
<protein>
    <submittedName>
        <fullName evidence="8">S9 family peptidase</fullName>
    </submittedName>
</protein>
<evidence type="ECO:0000256" key="4">
    <source>
        <dbReference type="ARBA" id="ARBA00022801"/>
    </source>
</evidence>
<dbReference type="Pfam" id="PF00326">
    <property type="entry name" value="Peptidase_S9"/>
    <property type="match status" value="1"/>
</dbReference>
<proteinExistence type="inferred from homology"/>
<dbReference type="InterPro" id="IPR011042">
    <property type="entry name" value="6-blade_b-propeller_TolB-like"/>
</dbReference>
<dbReference type="InterPro" id="IPR011659">
    <property type="entry name" value="WD40"/>
</dbReference>
<keyword evidence="4" id="KW-0378">Hydrolase</keyword>
<evidence type="ECO:0000256" key="5">
    <source>
        <dbReference type="ARBA" id="ARBA00022825"/>
    </source>
</evidence>
<dbReference type="Gene3D" id="2.120.10.30">
    <property type="entry name" value="TolB, C-terminal domain"/>
    <property type="match status" value="1"/>
</dbReference>
<dbReference type="PANTHER" id="PTHR42776:SF13">
    <property type="entry name" value="DIPEPTIDYL-PEPTIDASE 5"/>
    <property type="match status" value="1"/>
</dbReference>
<sequence length="691" mass="79345">MKKFVLLSWMLFSLLFAQKAPFSIEALYKIKNISAPQYSPDGRKIVFVVTSYKLSKGASNSELYLMNADGQNQQRLTYNKAADYAPQWSPDGKQILFISTRAKTPQVWALPVEGGEPQQLTDFPMGVQQAKWLTNNKIVFVSEVFPECGADADCNQKTQETWDNGPLQAHMADQLLYRHWTFYKDGKRNHLILFDLEEKTYKDLTPDDYDYPPLWGSFDVSPDGQWICVESKQVNDPASSTNNDLFLIDVKSGVKENLTIGNPAYDGQPVFSPDGRYIAFQRQKIPGYESDLKRLAVYDLETKTTKILSEPLNNWTDSYRWSPDARYIYFRVHEKGHFPLYRVKLSSGKITKVADLKTIYDYTVDPQGRWIVASRSAIAQPVELVSVKIKGRAKGKKARRLTFFNKALEDSVDIRPAKELWIPSPTGKKIHTFVITPHNFDPNKKYPLILNVHGGPQYQWADAFRGDWQVYPAAGYVVAFPNPHGSTGYGQEFTRAISGDWDGKVYQDIMAVTDSLAKLSFVDSTRMGAMGWSWGGYMMMWLEGRTTRFKALVSMMGVYDLPAMYGATEELWFPEFDLNGTPWDNPEYYRQASPHNYVKNFKTPCLVITGERDYRVPYTQSLEFFTGLQKMGVPSRLIVFKKDGHWPDYVKSMPFYYNAHLDWFHKYLGGEPAPYDMVKMLRNQAFQKENK</sequence>
<dbReference type="PANTHER" id="PTHR42776">
    <property type="entry name" value="SERINE PEPTIDASE S9 FAMILY MEMBER"/>
    <property type="match status" value="1"/>
</dbReference>
<dbReference type="Gene3D" id="3.40.50.1820">
    <property type="entry name" value="alpha/beta hydrolase"/>
    <property type="match status" value="1"/>
</dbReference>
<reference evidence="8" key="1">
    <citation type="journal article" date="2020" name="mSystems">
        <title>Genome- and Community-Level Interaction Insights into Carbon Utilization and Element Cycling Functions of Hydrothermarchaeota in Hydrothermal Sediment.</title>
        <authorList>
            <person name="Zhou Z."/>
            <person name="Liu Y."/>
            <person name="Xu W."/>
            <person name="Pan J."/>
            <person name="Luo Z.H."/>
            <person name="Li M."/>
        </authorList>
    </citation>
    <scope>NUCLEOTIDE SEQUENCE [LARGE SCALE GENOMIC DNA]</scope>
    <source>
        <strain evidence="8">HyVt-76</strain>
    </source>
</reference>
<dbReference type="Pfam" id="PF07676">
    <property type="entry name" value="PD40"/>
    <property type="match status" value="3"/>
</dbReference>
<comment type="caution">
    <text evidence="8">The sequence shown here is derived from an EMBL/GenBank/DDBJ whole genome shotgun (WGS) entry which is preliminary data.</text>
</comment>
<evidence type="ECO:0000259" key="7">
    <source>
        <dbReference type="Pfam" id="PF00326"/>
    </source>
</evidence>
<evidence type="ECO:0000256" key="1">
    <source>
        <dbReference type="ARBA" id="ARBA00010040"/>
    </source>
</evidence>
<evidence type="ECO:0000256" key="2">
    <source>
        <dbReference type="ARBA" id="ARBA00022670"/>
    </source>
</evidence>
<keyword evidence="3 6" id="KW-0732">Signal</keyword>